<evidence type="ECO:0000256" key="1">
    <source>
        <dbReference type="SAM" id="MobiDB-lite"/>
    </source>
</evidence>
<dbReference type="SUPFAM" id="SSF81923">
    <property type="entry name" value="Double Clp-N motif"/>
    <property type="match status" value="1"/>
</dbReference>
<dbReference type="Proteomes" id="UP001597365">
    <property type="component" value="Unassembled WGS sequence"/>
</dbReference>
<protein>
    <submittedName>
        <fullName evidence="2">Peptidase</fullName>
    </submittedName>
</protein>
<name>A0ABW4PLJ0_9ACTN</name>
<sequence>MHSRTPSRGPTGAGPDADGPFSPELAAALSSARRRAGRGGDRHVDTAHLLHGLAESDPAVRAALGGPARLARVLGYLAQRSIGYGLRWQRTVEEAARGAGASRAPARPAGTGWSPAAVAALEEALGRARARGAVRAGGTDLLDALVADPCCRAAEVLRHAGVLPAGPAAEAAPAGAACHAPGR</sequence>
<comment type="caution">
    <text evidence="2">The sequence shown here is derived from an EMBL/GenBank/DDBJ whole genome shotgun (WGS) entry which is preliminary data.</text>
</comment>
<gene>
    <name evidence="2" type="ORF">ACFSJS_15870</name>
</gene>
<accession>A0ABW4PLJ0</accession>
<organism evidence="2 3">
    <name type="scientific">Streptomyces desertarenae</name>
    <dbReference type="NCBI Taxonomy" id="2666184"/>
    <lineage>
        <taxon>Bacteria</taxon>
        <taxon>Bacillati</taxon>
        <taxon>Actinomycetota</taxon>
        <taxon>Actinomycetes</taxon>
        <taxon>Kitasatosporales</taxon>
        <taxon>Streptomycetaceae</taxon>
        <taxon>Streptomyces</taxon>
    </lineage>
</organism>
<evidence type="ECO:0000313" key="2">
    <source>
        <dbReference type="EMBL" id="MFD1831144.1"/>
    </source>
</evidence>
<proteinExistence type="predicted"/>
<keyword evidence="3" id="KW-1185">Reference proteome</keyword>
<dbReference type="Gene3D" id="1.10.1780.10">
    <property type="entry name" value="Clp, N-terminal domain"/>
    <property type="match status" value="2"/>
</dbReference>
<reference evidence="3" key="1">
    <citation type="journal article" date="2019" name="Int. J. Syst. Evol. Microbiol.">
        <title>The Global Catalogue of Microorganisms (GCM) 10K type strain sequencing project: providing services to taxonomists for standard genome sequencing and annotation.</title>
        <authorList>
            <consortium name="The Broad Institute Genomics Platform"/>
            <consortium name="The Broad Institute Genome Sequencing Center for Infectious Disease"/>
            <person name="Wu L."/>
            <person name="Ma J."/>
        </authorList>
    </citation>
    <scope>NUCLEOTIDE SEQUENCE [LARGE SCALE GENOMIC DNA]</scope>
    <source>
        <strain evidence="3">CGMCC 4.7455</strain>
    </source>
</reference>
<dbReference type="InterPro" id="IPR036628">
    <property type="entry name" value="Clp_N_dom_sf"/>
</dbReference>
<dbReference type="EMBL" id="JBHUFU010000008">
    <property type="protein sequence ID" value="MFD1831144.1"/>
    <property type="molecule type" value="Genomic_DNA"/>
</dbReference>
<feature type="compositionally biased region" description="Low complexity" evidence="1">
    <location>
        <begin position="9"/>
        <end position="23"/>
    </location>
</feature>
<evidence type="ECO:0000313" key="3">
    <source>
        <dbReference type="Proteomes" id="UP001597365"/>
    </source>
</evidence>
<dbReference type="RefSeq" id="WP_380900757.1">
    <property type="nucleotide sequence ID" value="NZ_JBHUFU010000008.1"/>
</dbReference>
<feature type="region of interest" description="Disordered" evidence="1">
    <location>
        <begin position="1"/>
        <end position="23"/>
    </location>
</feature>